<proteinExistence type="predicted"/>
<feature type="signal peptide" evidence="1">
    <location>
        <begin position="1"/>
        <end position="29"/>
    </location>
</feature>
<dbReference type="PANTHER" id="PTHR31676">
    <property type="entry name" value="T31J12.3 PROTEIN-RELATED"/>
    <property type="match status" value="1"/>
</dbReference>
<evidence type="ECO:0000256" key="1">
    <source>
        <dbReference type="SAM" id="SignalP"/>
    </source>
</evidence>
<dbReference type="InterPro" id="IPR007493">
    <property type="entry name" value="DUF538"/>
</dbReference>
<protein>
    <submittedName>
        <fullName evidence="2">Uncharacterized protein</fullName>
    </submittedName>
</protein>
<dbReference type="EMBL" id="CP126661">
    <property type="protein sequence ID" value="WKA02737.1"/>
    <property type="molecule type" value="Genomic_DNA"/>
</dbReference>
<accession>A0ABY9D5F3</accession>
<dbReference type="Gene3D" id="2.30.240.10">
    <property type="entry name" value="At5g01610-like"/>
    <property type="match status" value="1"/>
</dbReference>
<dbReference type="InterPro" id="IPR036758">
    <property type="entry name" value="At5g01610-like"/>
</dbReference>
<dbReference type="Proteomes" id="UP001227230">
    <property type="component" value="Chromosome 14"/>
</dbReference>
<reference evidence="2 3" key="1">
    <citation type="journal article" date="2023" name="Hortic Res">
        <title>The complete reference genome for grapevine (Vitis vinifera L.) genetics and breeding.</title>
        <authorList>
            <person name="Shi X."/>
            <person name="Cao S."/>
            <person name="Wang X."/>
            <person name="Huang S."/>
            <person name="Wang Y."/>
            <person name="Liu Z."/>
            <person name="Liu W."/>
            <person name="Leng X."/>
            <person name="Peng Y."/>
            <person name="Wang N."/>
            <person name="Wang Y."/>
            <person name="Ma Z."/>
            <person name="Xu X."/>
            <person name="Zhang F."/>
            <person name="Xue H."/>
            <person name="Zhong H."/>
            <person name="Wang Y."/>
            <person name="Zhang K."/>
            <person name="Velt A."/>
            <person name="Avia K."/>
            <person name="Holtgrawe D."/>
            <person name="Grimplet J."/>
            <person name="Matus J.T."/>
            <person name="Ware D."/>
            <person name="Wu X."/>
            <person name="Wang H."/>
            <person name="Liu C."/>
            <person name="Fang Y."/>
            <person name="Rustenholz C."/>
            <person name="Cheng Z."/>
            <person name="Xiao H."/>
            <person name="Zhou Y."/>
        </authorList>
    </citation>
    <scope>NUCLEOTIDE SEQUENCE [LARGE SCALE GENOMIC DNA]</scope>
    <source>
        <strain evidence="3">cv. Pinot noir / PN40024</strain>
        <tissue evidence="2">Leaf</tissue>
    </source>
</reference>
<name>A0ABY9D5F3_VITVI</name>
<feature type="chain" id="PRO_5047274068" evidence="1">
    <location>
        <begin position="30"/>
        <end position="158"/>
    </location>
</feature>
<organism evidence="2 3">
    <name type="scientific">Vitis vinifera</name>
    <name type="common">Grape</name>
    <dbReference type="NCBI Taxonomy" id="29760"/>
    <lineage>
        <taxon>Eukaryota</taxon>
        <taxon>Viridiplantae</taxon>
        <taxon>Streptophyta</taxon>
        <taxon>Embryophyta</taxon>
        <taxon>Tracheophyta</taxon>
        <taxon>Spermatophyta</taxon>
        <taxon>Magnoliopsida</taxon>
        <taxon>eudicotyledons</taxon>
        <taxon>Gunneridae</taxon>
        <taxon>Pentapetalae</taxon>
        <taxon>rosids</taxon>
        <taxon>Vitales</taxon>
        <taxon>Vitaceae</taxon>
        <taxon>Viteae</taxon>
        <taxon>Vitis</taxon>
    </lineage>
</organism>
<keyword evidence="1" id="KW-0732">Signal</keyword>
<dbReference type="SUPFAM" id="SSF141562">
    <property type="entry name" value="At5g01610-like"/>
    <property type="match status" value="1"/>
</dbReference>
<evidence type="ECO:0000313" key="3">
    <source>
        <dbReference type="Proteomes" id="UP001227230"/>
    </source>
</evidence>
<dbReference type="Pfam" id="PF04398">
    <property type="entry name" value="DUF538"/>
    <property type="match status" value="1"/>
</dbReference>
<gene>
    <name evidence="2" type="ORF">VitviT2T_020891</name>
</gene>
<dbReference type="PANTHER" id="PTHR31676:SF156">
    <property type="entry name" value="F22D16.19 PROTEIN"/>
    <property type="match status" value="1"/>
</dbReference>
<sequence length="158" mass="17074">MDSATTQRSLISLAATLCLILIHSTPANSYNNSPNAYEVLREYNFPMGLLPKGMKGYDLNSSTGEFSAYFNETCSFSVQGSYELKFSSTVTGYISKDTLSGLDGISVKFFLLTLNIVGIIRNGDNLVISAGVESAPFPIDNFEESPQCGCGFQCSLSE</sequence>
<evidence type="ECO:0000313" key="2">
    <source>
        <dbReference type="EMBL" id="WKA02737.1"/>
    </source>
</evidence>
<keyword evidence="3" id="KW-1185">Reference proteome</keyword>